<accession>A0ABU6W921</accession>
<reference evidence="2 3" key="1">
    <citation type="journal article" date="2023" name="Plants (Basel)">
        <title>Bridging the Gap: Combining Genomics and Transcriptomics Approaches to Understand Stylosanthes scabra, an Orphan Legume from the Brazilian Caatinga.</title>
        <authorList>
            <person name="Ferreira-Neto J.R.C."/>
            <person name="da Silva M.D."/>
            <person name="Binneck E."/>
            <person name="de Melo N.F."/>
            <person name="da Silva R.H."/>
            <person name="de Melo A.L.T.M."/>
            <person name="Pandolfi V."/>
            <person name="Bustamante F.O."/>
            <person name="Brasileiro-Vidal A.C."/>
            <person name="Benko-Iseppon A.M."/>
        </authorList>
    </citation>
    <scope>NUCLEOTIDE SEQUENCE [LARGE SCALE GENOMIC DNA]</scope>
    <source>
        <tissue evidence="2">Leaves</tissue>
    </source>
</reference>
<evidence type="ECO:0000313" key="2">
    <source>
        <dbReference type="EMBL" id="MED6181705.1"/>
    </source>
</evidence>
<gene>
    <name evidence="2" type="ORF">PIB30_021806</name>
</gene>
<sequence>MTEDMESKYDTSWSNSSGKISHKEDFKLDDEHKPYMRKTFDYPRGGRLQQMLLDVNNRKEETTPWLCPQLKQELMFYWDNDPRYAQNLETKTQQSDQQSGVEGNGSNNYVHVDSKAVLQESPEKSSVPARTMQSGHLEAFPRDSSAPLTVAEIHGFMQDRLLRESEDRFRDFLAWLDKRELMIKEDRRAIEVSREDPRDDGYLEASDDDDADT</sequence>
<protein>
    <submittedName>
        <fullName evidence="2">Uncharacterized protein</fullName>
    </submittedName>
</protein>
<dbReference type="Proteomes" id="UP001341840">
    <property type="component" value="Unassembled WGS sequence"/>
</dbReference>
<feature type="compositionally biased region" description="Polar residues" evidence="1">
    <location>
        <begin position="10"/>
        <end position="19"/>
    </location>
</feature>
<feature type="compositionally biased region" description="Basic and acidic residues" evidence="1">
    <location>
        <begin position="186"/>
        <end position="201"/>
    </location>
</feature>
<name>A0ABU6W921_9FABA</name>
<proteinExistence type="predicted"/>
<feature type="region of interest" description="Disordered" evidence="1">
    <location>
        <begin position="186"/>
        <end position="213"/>
    </location>
</feature>
<feature type="region of interest" description="Disordered" evidence="1">
    <location>
        <begin position="1"/>
        <end position="25"/>
    </location>
</feature>
<evidence type="ECO:0000313" key="3">
    <source>
        <dbReference type="Proteomes" id="UP001341840"/>
    </source>
</evidence>
<dbReference type="EMBL" id="JASCZI010181315">
    <property type="protein sequence ID" value="MED6181705.1"/>
    <property type="molecule type" value="Genomic_DNA"/>
</dbReference>
<keyword evidence="3" id="KW-1185">Reference proteome</keyword>
<comment type="caution">
    <text evidence="2">The sequence shown here is derived from an EMBL/GenBank/DDBJ whole genome shotgun (WGS) entry which is preliminary data.</text>
</comment>
<evidence type="ECO:0000256" key="1">
    <source>
        <dbReference type="SAM" id="MobiDB-lite"/>
    </source>
</evidence>
<organism evidence="2 3">
    <name type="scientific">Stylosanthes scabra</name>
    <dbReference type="NCBI Taxonomy" id="79078"/>
    <lineage>
        <taxon>Eukaryota</taxon>
        <taxon>Viridiplantae</taxon>
        <taxon>Streptophyta</taxon>
        <taxon>Embryophyta</taxon>
        <taxon>Tracheophyta</taxon>
        <taxon>Spermatophyta</taxon>
        <taxon>Magnoliopsida</taxon>
        <taxon>eudicotyledons</taxon>
        <taxon>Gunneridae</taxon>
        <taxon>Pentapetalae</taxon>
        <taxon>rosids</taxon>
        <taxon>fabids</taxon>
        <taxon>Fabales</taxon>
        <taxon>Fabaceae</taxon>
        <taxon>Papilionoideae</taxon>
        <taxon>50 kb inversion clade</taxon>
        <taxon>dalbergioids sensu lato</taxon>
        <taxon>Dalbergieae</taxon>
        <taxon>Pterocarpus clade</taxon>
        <taxon>Stylosanthes</taxon>
    </lineage>
</organism>